<feature type="domain" description="DUF7223" evidence="1">
    <location>
        <begin position="186"/>
        <end position="347"/>
    </location>
</feature>
<comment type="caution">
    <text evidence="2">The sequence shown here is derived from an EMBL/GenBank/DDBJ whole genome shotgun (WGS) entry which is preliminary data.</text>
</comment>
<dbReference type="EMBL" id="CAJVPQ010002473">
    <property type="protein sequence ID" value="CAG8598413.1"/>
    <property type="molecule type" value="Genomic_DNA"/>
</dbReference>
<proteinExistence type="predicted"/>
<organism evidence="2 3">
    <name type="scientific">Funneliformis caledonium</name>
    <dbReference type="NCBI Taxonomy" id="1117310"/>
    <lineage>
        <taxon>Eukaryota</taxon>
        <taxon>Fungi</taxon>
        <taxon>Fungi incertae sedis</taxon>
        <taxon>Mucoromycota</taxon>
        <taxon>Glomeromycotina</taxon>
        <taxon>Glomeromycetes</taxon>
        <taxon>Glomerales</taxon>
        <taxon>Glomeraceae</taxon>
        <taxon>Funneliformis</taxon>
    </lineage>
</organism>
<keyword evidence="3" id="KW-1185">Reference proteome</keyword>
<dbReference type="OrthoDB" id="160645at2759"/>
<sequence>MVKLIEKSLLLLLFIEIIFVEIVFSKNFKVIPNNKGLKPSKNLRAFYRQPNSKSQVGGYHKAEVYFKTKVPSLNLDQSGVTDIDCYDDDKITFQRHDVKKVHQWPDKVILMISHKWKCFGKSTTQFFMVKDKKVDIKNNKVILSTERRIDIPDIDISNTLSLNVLFDKSKGKTSKPDIPLGEISRTKLLCANCFMNGEATVSLRIAAEFGFFSGFELTDASIALDGNVKLNVDLALVVSSEIESVTTLATLPIGGIGVPGLFNLGPSIDLVASTKITAGANATINFGGDINLPKFHAKATFVDFPPTFEQSGFNPVVSLRKPKLDIDAQPRVSISGALKPRIAFGLSVLNDRLVRKKVGIELVGQLDTSITHGKTSNCDTDLNERLESSLNGNLGFFIENDNFPIFNFPSKGLLNECIL</sequence>
<dbReference type="Proteomes" id="UP000789570">
    <property type="component" value="Unassembled WGS sequence"/>
</dbReference>
<evidence type="ECO:0000259" key="1">
    <source>
        <dbReference type="Pfam" id="PF23865"/>
    </source>
</evidence>
<evidence type="ECO:0000313" key="2">
    <source>
        <dbReference type="EMBL" id="CAG8598413.1"/>
    </source>
</evidence>
<accession>A0A9N9GDC1</accession>
<dbReference type="AlphaFoldDB" id="A0A9N9GDC1"/>
<evidence type="ECO:0000313" key="3">
    <source>
        <dbReference type="Proteomes" id="UP000789570"/>
    </source>
</evidence>
<dbReference type="InterPro" id="IPR055647">
    <property type="entry name" value="DUF7223"/>
</dbReference>
<reference evidence="2" key="1">
    <citation type="submission" date="2021-06" db="EMBL/GenBank/DDBJ databases">
        <authorList>
            <person name="Kallberg Y."/>
            <person name="Tangrot J."/>
            <person name="Rosling A."/>
        </authorList>
    </citation>
    <scope>NUCLEOTIDE SEQUENCE</scope>
    <source>
        <strain evidence="2">UK204</strain>
    </source>
</reference>
<protein>
    <submittedName>
        <fullName evidence="2">14845_t:CDS:1</fullName>
    </submittedName>
</protein>
<dbReference type="Pfam" id="PF23865">
    <property type="entry name" value="DUF7223"/>
    <property type="match status" value="1"/>
</dbReference>
<name>A0A9N9GDC1_9GLOM</name>
<gene>
    <name evidence="2" type="ORF">FCALED_LOCUS8462</name>
</gene>